<evidence type="ECO:0000313" key="3">
    <source>
        <dbReference type="Proteomes" id="UP000053097"/>
    </source>
</evidence>
<dbReference type="Proteomes" id="UP000053097">
    <property type="component" value="Unassembled WGS sequence"/>
</dbReference>
<dbReference type="AlphaFoldDB" id="A0A026VWZ5"/>
<dbReference type="InterPro" id="IPR036397">
    <property type="entry name" value="RNaseH_sf"/>
</dbReference>
<protein>
    <recommendedName>
        <fullName evidence="1">Tc1-like transposase DDE domain-containing protein</fullName>
    </recommendedName>
</protein>
<keyword evidence="3" id="KW-1185">Reference proteome</keyword>
<evidence type="ECO:0000259" key="1">
    <source>
        <dbReference type="Pfam" id="PF13358"/>
    </source>
</evidence>
<dbReference type="InterPro" id="IPR038717">
    <property type="entry name" value="Tc1-like_DDE_dom"/>
</dbReference>
<dbReference type="PANTHER" id="PTHR47326">
    <property type="entry name" value="TRANSPOSABLE ELEMENT TC3 TRANSPOSASE-LIKE PROTEIN"/>
    <property type="match status" value="1"/>
</dbReference>
<proteinExistence type="predicted"/>
<evidence type="ECO:0000313" key="2">
    <source>
        <dbReference type="EMBL" id="EZA47379.1"/>
    </source>
</evidence>
<reference evidence="2 3" key="1">
    <citation type="journal article" date="2014" name="Curr. Biol.">
        <title>The genome of the clonal raider ant Cerapachys biroi.</title>
        <authorList>
            <person name="Oxley P.R."/>
            <person name="Ji L."/>
            <person name="Fetter-Pruneda I."/>
            <person name="McKenzie S.K."/>
            <person name="Li C."/>
            <person name="Hu H."/>
            <person name="Zhang G."/>
            <person name="Kronauer D.J."/>
        </authorList>
    </citation>
    <scope>NUCLEOTIDE SEQUENCE [LARGE SCALE GENOMIC DNA]</scope>
</reference>
<dbReference type="GO" id="GO:0003676">
    <property type="term" value="F:nucleic acid binding"/>
    <property type="evidence" value="ECO:0007669"/>
    <property type="project" value="InterPro"/>
</dbReference>
<name>A0A026VWZ5_OOCBI</name>
<dbReference type="EMBL" id="KK107871">
    <property type="protein sequence ID" value="EZA47379.1"/>
    <property type="molecule type" value="Genomic_DNA"/>
</dbReference>
<dbReference type="Pfam" id="PF13358">
    <property type="entry name" value="DDE_3"/>
    <property type="match status" value="1"/>
</dbReference>
<sequence length="308" mass="36008">MLCVFTCIHVHYVETIQYDCYQKQVEFCNWYVNAVERDNLFSSMILWTDEATFTRRGIFNSHNSHVWAHNNPHTTRQRNFQHEFRCNVWMGMLHDRLIGPFFLPDRLNGESFRRFLSNDLPILMENVPLQFRQNSWIQLDGCPSHYARQVRNWLDEHYAHRWIGRGAPVFWPPRSPDLTPLDFYLWGTLKNKVYSTEVISLEDLNVVTSRRARWRGGAIPAGRLSRASSRSEYASYGSIRYPCNIHCTEAVSCETINTVFVKYRVVRPSPVSSTLIFFSGDEDGMAMAEAIVLLKQMFGYRDKVCDAP</sequence>
<dbReference type="OrthoDB" id="7697359at2759"/>
<feature type="domain" description="Tc1-like transposase DDE" evidence="1">
    <location>
        <begin position="46"/>
        <end position="204"/>
    </location>
</feature>
<gene>
    <name evidence="2" type="ORF">X777_16273</name>
</gene>
<dbReference type="PANTHER" id="PTHR47326:SF1">
    <property type="entry name" value="HTH PSQ-TYPE DOMAIN-CONTAINING PROTEIN"/>
    <property type="match status" value="1"/>
</dbReference>
<dbReference type="Gene3D" id="3.30.420.10">
    <property type="entry name" value="Ribonuclease H-like superfamily/Ribonuclease H"/>
    <property type="match status" value="1"/>
</dbReference>
<organism evidence="2 3">
    <name type="scientific">Ooceraea biroi</name>
    <name type="common">Clonal raider ant</name>
    <name type="synonym">Cerapachys biroi</name>
    <dbReference type="NCBI Taxonomy" id="2015173"/>
    <lineage>
        <taxon>Eukaryota</taxon>
        <taxon>Metazoa</taxon>
        <taxon>Ecdysozoa</taxon>
        <taxon>Arthropoda</taxon>
        <taxon>Hexapoda</taxon>
        <taxon>Insecta</taxon>
        <taxon>Pterygota</taxon>
        <taxon>Neoptera</taxon>
        <taxon>Endopterygota</taxon>
        <taxon>Hymenoptera</taxon>
        <taxon>Apocrita</taxon>
        <taxon>Aculeata</taxon>
        <taxon>Formicoidea</taxon>
        <taxon>Formicidae</taxon>
        <taxon>Dorylinae</taxon>
        <taxon>Ooceraea</taxon>
    </lineage>
</organism>
<accession>A0A026VWZ5</accession>